<accession>A0A211ZPT5</accession>
<dbReference type="EMBL" id="NHON01000016">
    <property type="protein sequence ID" value="OWJ67117.1"/>
    <property type="molecule type" value="Genomic_DNA"/>
</dbReference>
<evidence type="ECO:0000313" key="1">
    <source>
        <dbReference type="EMBL" id="OWJ67117.1"/>
    </source>
</evidence>
<gene>
    <name evidence="1" type="ORF">BWR60_11310</name>
</gene>
<dbReference type="STRING" id="1122125.GCA_000423185_03755"/>
<reference evidence="2" key="1">
    <citation type="submission" date="2017-05" db="EMBL/GenBank/DDBJ databases">
        <authorList>
            <person name="Macchi M."/>
            <person name="Festa S."/>
            <person name="Coppotelli B.M."/>
            <person name="Morelli I.S."/>
        </authorList>
    </citation>
    <scope>NUCLEOTIDE SEQUENCE [LARGE SCALE GENOMIC DNA]</scope>
    <source>
        <strain evidence="2">I</strain>
    </source>
</reference>
<dbReference type="RefSeq" id="WP_088151123.1">
    <property type="nucleotide sequence ID" value="NZ_NHON01000016.1"/>
</dbReference>
<dbReference type="Proteomes" id="UP000196655">
    <property type="component" value="Unassembled WGS sequence"/>
</dbReference>
<comment type="caution">
    <text evidence="1">The sequence shown here is derived from an EMBL/GenBank/DDBJ whole genome shotgun (WGS) entry which is preliminary data.</text>
</comment>
<evidence type="ECO:0000313" key="2">
    <source>
        <dbReference type="Proteomes" id="UP000196655"/>
    </source>
</evidence>
<protein>
    <submittedName>
        <fullName evidence="1">Uncharacterized protein</fullName>
    </submittedName>
</protein>
<dbReference type="AlphaFoldDB" id="A0A211ZPT5"/>
<proteinExistence type="predicted"/>
<keyword evidence="2" id="KW-1185">Reference proteome</keyword>
<sequence>MAEDTDRRNRLARAKAALAIDASPASWARIDSGYEALCVDLVSEWVLGERRHESQGQQAEAWIARFYDDLHSDEQPDPARIYARFQLGLPRAQYLARLLRARRSAQWRAAARIELRRVLESAEARAHAAATADPRQDQTLRFDLSLSRGAYDELVTLYDSVAAAVTNSDRPAPPARKPSSPTLTWFSITAETILVLLDALRREDLR</sequence>
<organism evidence="1 2">
    <name type="scientific">Inquilinus limosus</name>
    <dbReference type="NCBI Taxonomy" id="171674"/>
    <lineage>
        <taxon>Bacteria</taxon>
        <taxon>Pseudomonadati</taxon>
        <taxon>Pseudomonadota</taxon>
        <taxon>Alphaproteobacteria</taxon>
        <taxon>Rhodospirillales</taxon>
        <taxon>Rhodospirillaceae</taxon>
        <taxon>Inquilinus</taxon>
    </lineage>
</organism>
<name>A0A211ZPT5_9PROT</name>
<dbReference type="OrthoDB" id="8443364at2"/>